<dbReference type="GO" id="GO:0004029">
    <property type="term" value="F:aldehyde dehydrogenase (NAD+) activity"/>
    <property type="evidence" value="ECO:0007669"/>
    <property type="project" value="UniProtKB-EC"/>
</dbReference>
<dbReference type="Proteomes" id="UP001140453">
    <property type="component" value="Unassembled WGS sequence"/>
</dbReference>
<dbReference type="AlphaFoldDB" id="A0A9W8YX08"/>
<evidence type="ECO:0000256" key="1">
    <source>
        <dbReference type="ARBA" id="ARBA00009986"/>
    </source>
</evidence>
<gene>
    <name evidence="8" type="ORF">N0V93_003389</name>
</gene>
<dbReference type="InterPro" id="IPR016160">
    <property type="entry name" value="Ald_DH_CS_CYS"/>
</dbReference>
<evidence type="ECO:0000313" key="9">
    <source>
        <dbReference type="Proteomes" id="UP001140453"/>
    </source>
</evidence>
<evidence type="ECO:0000256" key="6">
    <source>
        <dbReference type="RuleBase" id="RU003345"/>
    </source>
</evidence>
<name>A0A9W8YX08_9PEZI</name>
<evidence type="ECO:0000256" key="5">
    <source>
        <dbReference type="PROSITE-ProRule" id="PRU10007"/>
    </source>
</evidence>
<dbReference type="InterPro" id="IPR016162">
    <property type="entry name" value="Ald_DH_N"/>
</dbReference>
<dbReference type="Gene3D" id="3.40.605.10">
    <property type="entry name" value="Aldehyde Dehydrogenase, Chain A, domain 1"/>
    <property type="match status" value="1"/>
</dbReference>
<sequence>MNLNFPKLSTYQWSCANESQQFVVENPATGQIITTIQAGDATTAEQAVHAAQQAFKERWGVLTATERSKYLLRCADALEKHADELATLLCMENGKPVQDARMMDVEFLVGVFRYFASIVDKLPSQFYDRGSMYTTVVHEPYGVCCGILPFNWPPIHTGGKLAPALAAGNTMILKPGEQAPLTVIRTVEILQEILPENVVQVVPGLGPEVPQALVNSPLVKMVSFTGSTAAGAAVAKTAAATLTKTAMELGGKNAMIIFDDADFDQAVRDALGGAFFNKGEACTATSRLLVQRGIYSQFVEALAAGVKQIKAGNGLKPDVHVGPQVSKAQQERVLEYIELGKSEGARVAAQAQLPSDPECKNGFFAPATLFADVTENMRIAKEEMFGTIVTAMPFDTFDDALRIANSSDYGLTAAVYTKDTLKANRAVRALEVGMVWVNNYNRSILGTPFGGIKHSGYGREHCIETLYDWMTTKTVNTPSGLGAIPSWRAVDQIFGVKSSNGH</sequence>
<comment type="catalytic activity">
    <reaction evidence="4">
        <text>an aldehyde + NAD(+) + H2O = a carboxylate + NADH + 2 H(+)</text>
        <dbReference type="Rhea" id="RHEA:16185"/>
        <dbReference type="ChEBI" id="CHEBI:15377"/>
        <dbReference type="ChEBI" id="CHEBI:15378"/>
        <dbReference type="ChEBI" id="CHEBI:17478"/>
        <dbReference type="ChEBI" id="CHEBI:29067"/>
        <dbReference type="ChEBI" id="CHEBI:57540"/>
        <dbReference type="ChEBI" id="CHEBI:57945"/>
        <dbReference type="EC" id="1.2.1.3"/>
    </reaction>
</comment>
<dbReference type="EC" id="1.2.1.3" evidence="3"/>
<evidence type="ECO:0000256" key="3">
    <source>
        <dbReference type="ARBA" id="ARBA00024226"/>
    </source>
</evidence>
<organism evidence="8 9">
    <name type="scientific">Gnomoniopsis smithogilvyi</name>
    <dbReference type="NCBI Taxonomy" id="1191159"/>
    <lineage>
        <taxon>Eukaryota</taxon>
        <taxon>Fungi</taxon>
        <taxon>Dikarya</taxon>
        <taxon>Ascomycota</taxon>
        <taxon>Pezizomycotina</taxon>
        <taxon>Sordariomycetes</taxon>
        <taxon>Sordariomycetidae</taxon>
        <taxon>Diaporthales</taxon>
        <taxon>Gnomoniaceae</taxon>
        <taxon>Gnomoniopsis</taxon>
    </lineage>
</organism>
<dbReference type="SUPFAM" id="SSF53720">
    <property type="entry name" value="ALDH-like"/>
    <property type="match status" value="1"/>
</dbReference>
<comment type="similarity">
    <text evidence="1 6">Belongs to the aldehyde dehydrogenase family.</text>
</comment>
<dbReference type="EMBL" id="JAPEVB010000002">
    <property type="protein sequence ID" value="KAJ4394172.1"/>
    <property type="molecule type" value="Genomic_DNA"/>
</dbReference>
<feature type="domain" description="Aldehyde dehydrogenase" evidence="7">
    <location>
        <begin position="17"/>
        <end position="475"/>
    </location>
</feature>
<dbReference type="InterPro" id="IPR016163">
    <property type="entry name" value="Ald_DH_C"/>
</dbReference>
<comment type="caution">
    <text evidence="8">The sequence shown here is derived from an EMBL/GenBank/DDBJ whole genome shotgun (WGS) entry which is preliminary data.</text>
</comment>
<evidence type="ECO:0000259" key="7">
    <source>
        <dbReference type="Pfam" id="PF00171"/>
    </source>
</evidence>
<protein>
    <recommendedName>
        <fullName evidence="3">aldehyde dehydrogenase (NAD(+))</fullName>
        <ecNumber evidence="3">1.2.1.3</ecNumber>
    </recommendedName>
</protein>
<evidence type="ECO:0000256" key="2">
    <source>
        <dbReference type="ARBA" id="ARBA00023002"/>
    </source>
</evidence>
<dbReference type="InterPro" id="IPR029510">
    <property type="entry name" value="Ald_DH_CS_GLU"/>
</dbReference>
<keyword evidence="2 6" id="KW-0560">Oxidoreductase</keyword>
<reference evidence="8" key="1">
    <citation type="submission" date="2022-10" db="EMBL/GenBank/DDBJ databases">
        <title>Tapping the CABI collections for fungal endophytes: first genome assemblies for Collariella, Neodidymelliopsis, Ascochyta clinopodiicola, Didymella pomorum, Didymosphaeria variabile, Neocosmospora piperis and Neocucurbitaria cava.</title>
        <authorList>
            <person name="Hill R."/>
        </authorList>
    </citation>
    <scope>NUCLEOTIDE SEQUENCE</scope>
    <source>
        <strain evidence="8">IMI 355082</strain>
    </source>
</reference>
<dbReference type="FunFam" id="3.40.605.10:FF:000007">
    <property type="entry name" value="NAD/NADP-dependent betaine aldehyde dehydrogenase"/>
    <property type="match status" value="1"/>
</dbReference>
<keyword evidence="9" id="KW-1185">Reference proteome</keyword>
<dbReference type="FunFam" id="3.40.309.10:FF:000012">
    <property type="entry name" value="Betaine aldehyde dehydrogenase"/>
    <property type="match status" value="1"/>
</dbReference>
<dbReference type="InterPro" id="IPR016161">
    <property type="entry name" value="Ald_DH/histidinol_DH"/>
</dbReference>
<dbReference type="Pfam" id="PF00171">
    <property type="entry name" value="Aldedh"/>
    <property type="match status" value="1"/>
</dbReference>
<dbReference type="InterPro" id="IPR015590">
    <property type="entry name" value="Aldehyde_DH_dom"/>
</dbReference>
<dbReference type="PANTHER" id="PTHR11699">
    <property type="entry name" value="ALDEHYDE DEHYDROGENASE-RELATED"/>
    <property type="match status" value="1"/>
</dbReference>
<dbReference type="OrthoDB" id="310895at2759"/>
<dbReference type="PROSITE" id="PS00070">
    <property type="entry name" value="ALDEHYDE_DEHYDR_CYS"/>
    <property type="match status" value="1"/>
</dbReference>
<evidence type="ECO:0000256" key="4">
    <source>
        <dbReference type="ARBA" id="ARBA00049194"/>
    </source>
</evidence>
<dbReference type="PROSITE" id="PS00687">
    <property type="entry name" value="ALDEHYDE_DEHYDR_GLU"/>
    <property type="match status" value="1"/>
</dbReference>
<dbReference type="Gene3D" id="3.40.309.10">
    <property type="entry name" value="Aldehyde Dehydrogenase, Chain A, domain 2"/>
    <property type="match status" value="1"/>
</dbReference>
<proteinExistence type="inferred from homology"/>
<evidence type="ECO:0000313" key="8">
    <source>
        <dbReference type="EMBL" id="KAJ4394172.1"/>
    </source>
</evidence>
<feature type="active site" evidence="5">
    <location>
        <position position="248"/>
    </location>
</feature>
<accession>A0A9W8YX08</accession>